<evidence type="ECO:0000256" key="1">
    <source>
        <dbReference type="SAM" id="Phobius"/>
    </source>
</evidence>
<dbReference type="Proteomes" id="UP000694888">
    <property type="component" value="Unplaced"/>
</dbReference>
<dbReference type="GeneID" id="106012415"/>
<dbReference type="InterPro" id="IPR001879">
    <property type="entry name" value="GPCR_2_extracellular_dom"/>
</dbReference>
<evidence type="ECO:0000313" key="4">
    <source>
        <dbReference type="RefSeq" id="XP_012940796.1"/>
    </source>
</evidence>
<dbReference type="SMART" id="SM00008">
    <property type="entry name" value="HormR"/>
    <property type="match status" value="1"/>
</dbReference>
<evidence type="ECO:0000259" key="2">
    <source>
        <dbReference type="PROSITE" id="PS50227"/>
    </source>
</evidence>
<keyword evidence="4" id="KW-0675">Receptor</keyword>
<organism evidence="3 4">
    <name type="scientific">Aplysia californica</name>
    <name type="common">California sea hare</name>
    <dbReference type="NCBI Taxonomy" id="6500"/>
    <lineage>
        <taxon>Eukaryota</taxon>
        <taxon>Metazoa</taxon>
        <taxon>Spiralia</taxon>
        <taxon>Lophotrochozoa</taxon>
        <taxon>Mollusca</taxon>
        <taxon>Gastropoda</taxon>
        <taxon>Heterobranchia</taxon>
        <taxon>Euthyneura</taxon>
        <taxon>Tectipleura</taxon>
        <taxon>Aplysiida</taxon>
        <taxon>Aplysioidea</taxon>
        <taxon>Aplysiidae</taxon>
        <taxon>Aplysia</taxon>
    </lineage>
</organism>
<protein>
    <submittedName>
        <fullName evidence="4">Gastric inhibitory polypeptide receptor</fullName>
    </submittedName>
</protein>
<gene>
    <name evidence="4" type="primary">LOC106012415</name>
</gene>
<dbReference type="SUPFAM" id="SSF111418">
    <property type="entry name" value="Hormone receptor domain"/>
    <property type="match status" value="1"/>
</dbReference>
<dbReference type="Pfam" id="PF02793">
    <property type="entry name" value="HRM"/>
    <property type="match status" value="1"/>
</dbReference>
<dbReference type="PROSITE" id="PS50227">
    <property type="entry name" value="G_PROTEIN_RECEP_F2_3"/>
    <property type="match status" value="1"/>
</dbReference>
<dbReference type="PANTHER" id="PTHR45620">
    <property type="entry name" value="PDF RECEPTOR-LIKE PROTEIN-RELATED"/>
    <property type="match status" value="1"/>
</dbReference>
<feature type="domain" description="G-protein coupled receptors family 2 profile 1" evidence="2">
    <location>
        <begin position="17"/>
        <end position="89"/>
    </location>
</feature>
<evidence type="ECO:0000313" key="3">
    <source>
        <dbReference type="Proteomes" id="UP000694888"/>
    </source>
</evidence>
<keyword evidence="1" id="KW-1133">Transmembrane helix</keyword>
<dbReference type="RefSeq" id="XP_012940796.1">
    <property type="nucleotide sequence ID" value="XM_013085342.2"/>
</dbReference>
<dbReference type="PROSITE" id="PS00649">
    <property type="entry name" value="G_PROTEIN_RECEP_F2_1"/>
    <property type="match status" value="1"/>
</dbReference>
<dbReference type="InterPro" id="IPR036445">
    <property type="entry name" value="GPCR_2_extracell_dom_sf"/>
</dbReference>
<feature type="transmembrane region" description="Helical" evidence="1">
    <location>
        <begin position="108"/>
        <end position="131"/>
    </location>
</feature>
<reference evidence="4" key="1">
    <citation type="submission" date="2025-08" db="UniProtKB">
        <authorList>
            <consortium name="RefSeq"/>
        </authorList>
    </citation>
    <scope>IDENTIFICATION</scope>
</reference>
<sequence>MQMTEEQLEHFRLEALRCALLISQGEPDARYCNSSFDSFVCWPATKVGHVAFQNCPPTEVTHRTTNVSKACLENGTWGPANYNACMVSEPMNNILDYLDPKDLMGVRIIYNIGYTSTTITLFIALFILLYFR</sequence>
<name>A0ABM1A4Q3_APLCA</name>
<proteinExistence type="predicted"/>
<keyword evidence="1" id="KW-0812">Transmembrane</keyword>
<accession>A0ABM1A4Q3</accession>
<keyword evidence="1" id="KW-0472">Membrane</keyword>
<dbReference type="InterPro" id="IPR050332">
    <property type="entry name" value="GPCR_2"/>
</dbReference>
<keyword evidence="3" id="KW-1185">Reference proteome</keyword>
<dbReference type="InterPro" id="IPR017983">
    <property type="entry name" value="GPCR_2_secretin-like_CS"/>
</dbReference>
<dbReference type="Gene3D" id="4.10.1240.10">
    <property type="entry name" value="GPCR, family 2, extracellular hormone receptor domain"/>
    <property type="match status" value="1"/>
</dbReference>